<reference evidence="3" key="1">
    <citation type="journal article" date="2014" name="Int. J. Syst. Evol. Microbiol.">
        <title>Complete genome sequence of Corynebacterium casei LMG S-19264T (=DSM 44701T), isolated from a smear-ripened cheese.</title>
        <authorList>
            <consortium name="US DOE Joint Genome Institute (JGI-PGF)"/>
            <person name="Walter F."/>
            <person name="Albersmeier A."/>
            <person name="Kalinowski J."/>
            <person name="Ruckert C."/>
        </authorList>
    </citation>
    <scope>NUCLEOTIDE SEQUENCE</scope>
    <source>
        <strain evidence="3">VKM B-2789</strain>
    </source>
</reference>
<feature type="compositionally biased region" description="Low complexity" evidence="1">
    <location>
        <begin position="171"/>
        <end position="191"/>
    </location>
</feature>
<keyword evidence="4" id="KW-1185">Reference proteome</keyword>
<evidence type="ECO:0000256" key="2">
    <source>
        <dbReference type="SAM" id="Phobius"/>
    </source>
</evidence>
<feature type="region of interest" description="Disordered" evidence="1">
    <location>
        <begin position="122"/>
        <end position="300"/>
    </location>
</feature>
<feature type="transmembrane region" description="Helical" evidence="2">
    <location>
        <begin position="34"/>
        <end position="55"/>
    </location>
</feature>
<reference evidence="3" key="2">
    <citation type="submission" date="2023-01" db="EMBL/GenBank/DDBJ databases">
        <authorList>
            <person name="Sun Q."/>
            <person name="Evtushenko L."/>
        </authorList>
    </citation>
    <scope>NUCLEOTIDE SEQUENCE</scope>
    <source>
        <strain evidence="3">VKM B-2789</strain>
    </source>
</reference>
<comment type="caution">
    <text evidence="3">The sequence shown here is derived from an EMBL/GenBank/DDBJ whole genome shotgun (WGS) entry which is preliminary data.</text>
</comment>
<proteinExistence type="predicted"/>
<organism evidence="3 4">
    <name type="scientific">Ancylobacter defluvii</name>
    <dbReference type="NCBI Taxonomy" id="1282440"/>
    <lineage>
        <taxon>Bacteria</taxon>
        <taxon>Pseudomonadati</taxon>
        <taxon>Pseudomonadota</taxon>
        <taxon>Alphaproteobacteria</taxon>
        <taxon>Hyphomicrobiales</taxon>
        <taxon>Xanthobacteraceae</taxon>
        <taxon>Ancylobacter</taxon>
    </lineage>
</organism>
<dbReference type="AlphaFoldDB" id="A0A9W6NAX3"/>
<protein>
    <recommendedName>
        <fullName evidence="5">DUF308 domain-containing protein</fullName>
    </recommendedName>
</protein>
<sequence>MGAIIIGIGLVVGAIGVVIGLIGVQSLAQPSGTALVIVGTVGFVGGLLLFALGFVHRALVDIGQKLDGVVHVEAEEYYEGEHRGGAGHGTAHEPLVSATLPAAAAFEPAPVAARHAEAEAVAARPAAFEPPAEPPAPVAEPAARGLSGALPSWFRRKRGPEPEAVEPEPEPASAFSEPAAESLELPPFELSELLEPEPLPEDSRPGAAEFKPPVLPKSPVEAKAADAPKAAPKPPSPPARDPKATELRMPERRPDEPKFVEARPAEPAATPASPEPPHAAIDADEGPGAPPAFLHVSDLAEEAPGEAPAITVLKAGVIGGMAYKLFSDGSIEAELPDGTLRFASLQDLRNHVSGANQG</sequence>
<dbReference type="RefSeq" id="WP_213364800.1">
    <property type="nucleotide sequence ID" value="NZ_BSFM01000014.1"/>
</dbReference>
<evidence type="ECO:0000256" key="1">
    <source>
        <dbReference type="SAM" id="MobiDB-lite"/>
    </source>
</evidence>
<feature type="transmembrane region" description="Helical" evidence="2">
    <location>
        <begin position="7"/>
        <end position="28"/>
    </location>
</feature>
<dbReference type="Proteomes" id="UP001143330">
    <property type="component" value="Unassembled WGS sequence"/>
</dbReference>
<keyword evidence="2" id="KW-1133">Transmembrane helix</keyword>
<evidence type="ECO:0000313" key="3">
    <source>
        <dbReference type="EMBL" id="GLK84954.1"/>
    </source>
</evidence>
<gene>
    <name evidence="3" type="ORF">GCM10017653_30240</name>
</gene>
<accession>A0A9W6NAX3</accession>
<name>A0A9W6NAX3_9HYPH</name>
<keyword evidence="2" id="KW-0812">Transmembrane</keyword>
<keyword evidence="2" id="KW-0472">Membrane</keyword>
<dbReference type="EMBL" id="BSFM01000014">
    <property type="protein sequence ID" value="GLK84954.1"/>
    <property type="molecule type" value="Genomic_DNA"/>
</dbReference>
<evidence type="ECO:0008006" key="5">
    <source>
        <dbReference type="Google" id="ProtNLM"/>
    </source>
</evidence>
<feature type="compositionally biased region" description="Basic and acidic residues" evidence="1">
    <location>
        <begin position="240"/>
        <end position="264"/>
    </location>
</feature>
<evidence type="ECO:0000313" key="4">
    <source>
        <dbReference type="Proteomes" id="UP001143330"/>
    </source>
</evidence>